<accession>A0A2M8KRK9</accession>
<evidence type="ECO:0000256" key="2">
    <source>
        <dbReference type="ARBA" id="ARBA00023125"/>
    </source>
</evidence>
<comment type="caution">
    <text evidence="5">The sequence shown here is derived from an EMBL/GenBank/DDBJ whole genome shotgun (WGS) entry which is preliminary data.</text>
</comment>
<dbReference type="PROSITE" id="PS50943">
    <property type="entry name" value="HTH_CROC1"/>
    <property type="match status" value="1"/>
</dbReference>
<keyword evidence="2" id="KW-0238">DNA-binding</keyword>
<protein>
    <submittedName>
        <fullName evidence="5">XRE family transcriptional regulator</fullName>
    </submittedName>
</protein>
<dbReference type="GO" id="GO:0003677">
    <property type="term" value="F:DNA binding"/>
    <property type="evidence" value="ECO:0007669"/>
    <property type="project" value="UniProtKB-KW"/>
</dbReference>
<keyword evidence="3" id="KW-0804">Transcription</keyword>
<dbReference type="SMART" id="SM00530">
    <property type="entry name" value="HTH_XRE"/>
    <property type="match status" value="1"/>
</dbReference>
<dbReference type="InterPro" id="IPR050807">
    <property type="entry name" value="TransReg_Diox_bact_type"/>
</dbReference>
<dbReference type="AlphaFoldDB" id="A0A2M8KRK9"/>
<dbReference type="GO" id="GO:0003700">
    <property type="term" value="F:DNA-binding transcription factor activity"/>
    <property type="evidence" value="ECO:0007669"/>
    <property type="project" value="TreeGrafter"/>
</dbReference>
<reference evidence="6" key="1">
    <citation type="submission" date="2017-09" db="EMBL/GenBank/DDBJ databases">
        <title>Depth-based differentiation of microbial function through sediment-hosted aquifers and enrichment of novel symbionts in the deep terrestrial subsurface.</title>
        <authorList>
            <person name="Probst A.J."/>
            <person name="Ladd B."/>
            <person name="Jarett J.K."/>
            <person name="Geller-Mcgrath D.E."/>
            <person name="Sieber C.M.K."/>
            <person name="Emerson J.B."/>
            <person name="Anantharaman K."/>
            <person name="Thomas B.C."/>
            <person name="Malmstrom R."/>
            <person name="Stieglmeier M."/>
            <person name="Klingl A."/>
            <person name="Woyke T."/>
            <person name="Ryan C.M."/>
            <person name="Banfield J.F."/>
        </authorList>
    </citation>
    <scope>NUCLEOTIDE SEQUENCE [LARGE SCALE GENOMIC DNA]</scope>
</reference>
<sequence length="74" mass="8190">MNSSANPKSQQKFGENLREIRSSLQLSQEEVAKASGISVTYYAGIERGEENPTFAVIENICKALKVKSEQVLPF</sequence>
<evidence type="ECO:0000313" key="5">
    <source>
        <dbReference type="EMBL" id="PJE62561.1"/>
    </source>
</evidence>
<feature type="domain" description="HTH cro/C1-type" evidence="4">
    <location>
        <begin position="17"/>
        <end position="71"/>
    </location>
</feature>
<evidence type="ECO:0000256" key="3">
    <source>
        <dbReference type="ARBA" id="ARBA00023163"/>
    </source>
</evidence>
<dbReference type="EMBL" id="PFED01000177">
    <property type="protein sequence ID" value="PJE62561.1"/>
    <property type="molecule type" value="Genomic_DNA"/>
</dbReference>
<dbReference type="InterPro" id="IPR001387">
    <property type="entry name" value="Cro/C1-type_HTH"/>
</dbReference>
<dbReference type="SUPFAM" id="SSF47413">
    <property type="entry name" value="lambda repressor-like DNA-binding domains"/>
    <property type="match status" value="1"/>
</dbReference>
<keyword evidence="1" id="KW-0805">Transcription regulation</keyword>
<gene>
    <name evidence="5" type="ORF">COU88_04340</name>
</gene>
<dbReference type="CDD" id="cd00093">
    <property type="entry name" value="HTH_XRE"/>
    <property type="match status" value="1"/>
</dbReference>
<dbReference type="InterPro" id="IPR010982">
    <property type="entry name" value="Lambda_DNA-bd_dom_sf"/>
</dbReference>
<dbReference type="PANTHER" id="PTHR46797:SF23">
    <property type="entry name" value="HTH-TYPE TRANSCRIPTIONAL REGULATOR SUTR"/>
    <property type="match status" value="1"/>
</dbReference>
<organism evidence="5 6">
    <name type="scientific">Candidatus Roizmanbacteria bacterium CG10_big_fil_rev_8_21_14_0_10_39_6</name>
    <dbReference type="NCBI Taxonomy" id="1974853"/>
    <lineage>
        <taxon>Bacteria</taxon>
        <taxon>Candidatus Roizmaniibacteriota</taxon>
    </lineage>
</organism>
<evidence type="ECO:0000256" key="1">
    <source>
        <dbReference type="ARBA" id="ARBA00023015"/>
    </source>
</evidence>
<name>A0A2M8KRK9_9BACT</name>
<dbReference type="PANTHER" id="PTHR46797">
    <property type="entry name" value="HTH-TYPE TRANSCRIPTIONAL REGULATOR"/>
    <property type="match status" value="1"/>
</dbReference>
<proteinExistence type="predicted"/>
<dbReference type="Gene3D" id="1.10.260.40">
    <property type="entry name" value="lambda repressor-like DNA-binding domains"/>
    <property type="match status" value="1"/>
</dbReference>
<evidence type="ECO:0000313" key="6">
    <source>
        <dbReference type="Proteomes" id="UP000229554"/>
    </source>
</evidence>
<dbReference type="Proteomes" id="UP000229554">
    <property type="component" value="Unassembled WGS sequence"/>
</dbReference>
<evidence type="ECO:0000259" key="4">
    <source>
        <dbReference type="PROSITE" id="PS50943"/>
    </source>
</evidence>
<dbReference type="Pfam" id="PF01381">
    <property type="entry name" value="HTH_3"/>
    <property type="match status" value="1"/>
</dbReference>
<dbReference type="GO" id="GO:0005829">
    <property type="term" value="C:cytosol"/>
    <property type="evidence" value="ECO:0007669"/>
    <property type="project" value="TreeGrafter"/>
</dbReference>